<keyword evidence="1" id="KW-0472">Membrane</keyword>
<gene>
    <name evidence="2" type="ORF">K435DRAFT_871011</name>
</gene>
<reference evidence="2 3" key="1">
    <citation type="journal article" date="2019" name="Nat. Ecol. Evol.">
        <title>Megaphylogeny resolves global patterns of mushroom evolution.</title>
        <authorList>
            <person name="Varga T."/>
            <person name="Krizsan K."/>
            <person name="Foldi C."/>
            <person name="Dima B."/>
            <person name="Sanchez-Garcia M."/>
            <person name="Sanchez-Ramirez S."/>
            <person name="Szollosi G.J."/>
            <person name="Szarkandi J.G."/>
            <person name="Papp V."/>
            <person name="Albert L."/>
            <person name="Andreopoulos W."/>
            <person name="Angelini C."/>
            <person name="Antonin V."/>
            <person name="Barry K.W."/>
            <person name="Bougher N.L."/>
            <person name="Buchanan P."/>
            <person name="Buyck B."/>
            <person name="Bense V."/>
            <person name="Catcheside P."/>
            <person name="Chovatia M."/>
            <person name="Cooper J."/>
            <person name="Damon W."/>
            <person name="Desjardin D."/>
            <person name="Finy P."/>
            <person name="Geml J."/>
            <person name="Haridas S."/>
            <person name="Hughes K."/>
            <person name="Justo A."/>
            <person name="Karasinski D."/>
            <person name="Kautmanova I."/>
            <person name="Kiss B."/>
            <person name="Kocsube S."/>
            <person name="Kotiranta H."/>
            <person name="LaButti K.M."/>
            <person name="Lechner B.E."/>
            <person name="Liimatainen K."/>
            <person name="Lipzen A."/>
            <person name="Lukacs Z."/>
            <person name="Mihaltcheva S."/>
            <person name="Morgado L.N."/>
            <person name="Niskanen T."/>
            <person name="Noordeloos M.E."/>
            <person name="Ohm R.A."/>
            <person name="Ortiz-Santana B."/>
            <person name="Ovrebo C."/>
            <person name="Racz N."/>
            <person name="Riley R."/>
            <person name="Savchenko A."/>
            <person name="Shiryaev A."/>
            <person name="Soop K."/>
            <person name="Spirin V."/>
            <person name="Szebenyi C."/>
            <person name="Tomsovsky M."/>
            <person name="Tulloss R.E."/>
            <person name="Uehling J."/>
            <person name="Grigoriev I.V."/>
            <person name="Vagvolgyi C."/>
            <person name="Papp T."/>
            <person name="Martin F.M."/>
            <person name="Miettinen O."/>
            <person name="Hibbett D.S."/>
            <person name="Nagy L.G."/>
        </authorList>
    </citation>
    <scope>NUCLEOTIDE SEQUENCE [LARGE SCALE GENOMIC DNA]</scope>
    <source>
        <strain evidence="2 3">CBS 962.96</strain>
    </source>
</reference>
<feature type="transmembrane region" description="Helical" evidence="1">
    <location>
        <begin position="87"/>
        <end position="108"/>
    </location>
</feature>
<proteinExistence type="predicted"/>
<keyword evidence="1" id="KW-0812">Transmembrane</keyword>
<accession>A0A4S8L5T9</accession>
<dbReference type="EMBL" id="ML179645">
    <property type="protein sequence ID" value="THU83733.1"/>
    <property type="molecule type" value="Genomic_DNA"/>
</dbReference>
<dbReference type="Proteomes" id="UP000297245">
    <property type="component" value="Unassembled WGS sequence"/>
</dbReference>
<evidence type="ECO:0000313" key="3">
    <source>
        <dbReference type="Proteomes" id="UP000297245"/>
    </source>
</evidence>
<evidence type="ECO:0000313" key="2">
    <source>
        <dbReference type="EMBL" id="THU83733.1"/>
    </source>
</evidence>
<evidence type="ECO:0000256" key="1">
    <source>
        <dbReference type="SAM" id="Phobius"/>
    </source>
</evidence>
<name>A0A4S8L5T9_DENBC</name>
<dbReference type="AlphaFoldDB" id="A0A4S8L5T9"/>
<keyword evidence="1" id="KW-1133">Transmembrane helix</keyword>
<keyword evidence="3" id="KW-1185">Reference proteome</keyword>
<organism evidence="2 3">
    <name type="scientific">Dendrothele bispora (strain CBS 962.96)</name>
    <dbReference type="NCBI Taxonomy" id="1314807"/>
    <lineage>
        <taxon>Eukaryota</taxon>
        <taxon>Fungi</taxon>
        <taxon>Dikarya</taxon>
        <taxon>Basidiomycota</taxon>
        <taxon>Agaricomycotina</taxon>
        <taxon>Agaricomycetes</taxon>
        <taxon>Agaricomycetidae</taxon>
        <taxon>Agaricales</taxon>
        <taxon>Agaricales incertae sedis</taxon>
        <taxon>Dendrothele</taxon>
    </lineage>
</organism>
<sequence length="111" mass="12022">MEKREENASTKREGGQRAVPYNSLFDATSELTFVDSTVTSINGDSRNIEGDVISVYITNHCQCGQSKVRAAVVFLDTHPTSLQNANFNTVVISSLVALVALGLGYWVLAGR</sequence>
<protein>
    <submittedName>
        <fullName evidence="2">Uncharacterized protein</fullName>
    </submittedName>
</protein>